<dbReference type="InterPro" id="IPR001356">
    <property type="entry name" value="HD"/>
</dbReference>
<dbReference type="EMBL" id="CM002924">
    <property type="protein sequence ID" value="KGN55842.1"/>
    <property type="molecule type" value="Genomic_DNA"/>
</dbReference>
<keyword evidence="3" id="KW-0804">Transcription</keyword>
<dbReference type="CDD" id="cd00086">
    <property type="entry name" value="homeodomain"/>
    <property type="match status" value="1"/>
</dbReference>
<dbReference type="InterPro" id="IPR050762">
    <property type="entry name" value="HD-ZIP_Homeobox_LZ_Class_II"/>
</dbReference>
<proteinExistence type="predicted"/>
<reference evidence="6 7" key="4">
    <citation type="journal article" date="2011" name="BMC Genomics">
        <title>RNA-Seq improves annotation of protein-coding genes in the cucumber genome.</title>
        <authorList>
            <person name="Li Z."/>
            <person name="Zhang Z."/>
            <person name="Yan P."/>
            <person name="Huang S."/>
            <person name="Fei Z."/>
            <person name="Lin K."/>
        </authorList>
    </citation>
    <scope>NUCLEOTIDE SEQUENCE [LARGE SCALE GENOMIC DNA]</scope>
    <source>
        <strain evidence="7">cv. 9930</strain>
    </source>
</reference>
<dbReference type="Gramene" id="KGN55842">
    <property type="protein sequence ID" value="KGN55842"/>
    <property type="gene ID" value="Csa_3G019330"/>
</dbReference>
<keyword evidence="2" id="KW-0805">Transcription regulation</keyword>
<dbReference type="GO" id="GO:0005634">
    <property type="term" value="C:nucleus"/>
    <property type="evidence" value="ECO:0007669"/>
    <property type="project" value="UniProtKB-SubCell"/>
</dbReference>
<reference evidence="6 7" key="1">
    <citation type="journal article" date="2009" name="Nat. Genet.">
        <title>The genome of the cucumber, Cucumis sativus L.</title>
        <authorList>
            <person name="Huang S."/>
            <person name="Li R."/>
            <person name="Zhang Z."/>
            <person name="Li L."/>
            <person name="Gu X."/>
            <person name="Fan W."/>
            <person name="Lucas W.J."/>
            <person name="Wang X."/>
            <person name="Xie B."/>
            <person name="Ni P."/>
            <person name="Ren Y."/>
            <person name="Zhu H."/>
            <person name="Li J."/>
            <person name="Lin K."/>
            <person name="Jin W."/>
            <person name="Fei Z."/>
            <person name="Li G."/>
            <person name="Staub J."/>
            <person name="Kilian A."/>
            <person name="van der Vossen E.A."/>
            <person name="Wu Y."/>
            <person name="Guo J."/>
            <person name="He J."/>
            <person name="Jia Z."/>
            <person name="Ren Y."/>
            <person name="Tian G."/>
            <person name="Lu Y."/>
            <person name="Ruan J."/>
            <person name="Qian W."/>
            <person name="Wang M."/>
            <person name="Huang Q."/>
            <person name="Li B."/>
            <person name="Xuan Z."/>
            <person name="Cao J."/>
            <person name="Asan"/>
            <person name="Wu Z."/>
            <person name="Zhang J."/>
            <person name="Cai Q."/>
            <person name="Bai Y."/>
            <person name="Zhao B."/>
            <person name="Han Y."/>
            <person name="Li Y."/>
            <person name="Li X."/>
            <person name="Wang S."/>
            <person name="Shi Q."/>
            <person name="Liu S."/>
            <person name="Cho W.K."/>
            <person name="Kim J.Y."/>
            <person name="Xu Y."/>
            <person name="Heller-Uszynska K."/>
            <person name="Miao H."/>
            <person name="Cheng Z."/>
            <person name="Zhang S."/>
            <person name="Wu J."/>
            <person name="Yang Y."/>
            <person name="Kang H."/>
            <person name="Li M."/>
            <person name="Liang H."/>
            <person name="Ren X."/>
            <person name="Shi Z."/>
            <person name="Wen M."/>
            <person name="Jian M."/>
            <person name="Yang H."/>
            <person name="Zhang G."/>
            <person name="Yang Z."/>
            <person name="Chen R."/>
            <person name="Liu S."/>
            <person name="Li J."/>
            <person name="Ma L."/>
            <person name="Liu H."/>
            <person name="Zhou Y."/>
            <person name="Zhao J."/>
            <person name="Fang X."/>
            <person name="Li G."/>
            <person name="Fang L."/>
            <person name="Li Y."/>
            <person name="Liu D."/>
            <person name="Zheng H."/>
            <person name="Zhang Y."/>
            <person name="Qin N."/>
            <person name="Li Z."/>
            <person name="Yang G."/>
            <person name="Yang S."/>
            <person name="Bolund L."/>
            <person name="Kristiansen K."/>
            <person name="Zheng H."/>
            <person name="Li S."/>
            <person name="Zhang X."/>
            <person name="Yang H."/>
            <person name="Wang J."/>
            <person name="Sun R."/>
            <person name="Zhang B."/>
            <person name="Jiang S."/>
            <person name="Wang J."/>
            <person name="Du Y."/>
            <person name="Li S."/>
        </authorList>
    </citation>
    <scope>NUCLEOTIDE SEQUENCE [LARGE SCALE GENOMIC DNA]</scope>
    <source>
        <strain evidence="7">cv. 9930</strain>
    </source>
</reference>
<evidence type="ECO:0000256" key="3">
    <source>
        <dbReference type="ARBA" id="ARBA00023163"/>
    </source>
</evidence>
<dbReference type="STRING" id="3659.A0A0A0L5G0"/>
<evidence type="ECO:0000313" key="7">
    <source>
        <dbReference type="Proteomes" id="UP000029981"/>
    </source>
</evidence>
<name>A0A0A0L5G0_CUCSA</name>
<dbReference type="InterPro" id="IPR009057">
    <property type="entry name" value="Homeodomain-like_sf"/>
</dbReference>
<evidence type="ECO:0000259" key="5">
    <source>
        <dbReference type="Pfam" id="PF04618"/>
    </source>
</evidence>
<comment type="subcellular location">
    <subcellularLocation>
        <location evidence="1">Nucleus</location>
    </subcellularLocation>
</comment>
<evidence type="ECO:0000313" key="6">
    <source>
        <dbReference type="EMBL" id="KGN55842.1"/>
    </source>
</evidence>
<protein>
    <recommendedName>
        <fullName evidence="5">HD-ZIP protein N-terminal domain-containing protein</fullName>
    </recommendedName>
</protein>
<dbReference type="PANTHER" id="PTHR45714:SF88">
    <property type="entry name" value="HOMEOBOX-LEUCINE ZIPPER PROTEIN HAT4"/>
    <property type="match status" value="1"/>
</dbReference>
<feature type="region of interest" description="Disordered" evidence="4">
    <location>
        <begin position="226"/>
        <end position="245"/>
    </location>
</feature>
<evidence type="ECO:0000256" key="2">
    <source>
        <dbReference type="ARBA" id="ARBA00023015"/>
    </source>
</evidence>
<dbReference type="GO" id="GO:0003677">
    <property type="term" value="F:DNA binding"/>
    <property type="evidence" value="ECO:0007669"/>
    <property type="project" value="InterPro"/>
</dbReference>
<dbReference type="InterPro" id="IPR006712">
    <property type="entry name" value="HD-ZIP_N"/>
</dbReference>
<evidence type="ECO:0000256" key="1">
    <source>
        <dbReference type="ARBA" id="ARBA00004123"/>
    </source>
</evidence>
<accession>A0A0A0L5G0</accession>
<dbReference type="PANTHER" id="PTHR45714">
    <property type="entry name" value="HOMEOBOX-LEUCINE ZIPPER PROTEIN HAT14"/>
    <property type="match status" value="1"/>
</dbReference>
<gene>
    <name evidence="6" type="ORF">Csa_3G019330</name>
</gene>
<dbReference type="Gene3D" id="1.10.10.60">
    <property type="entry name" value="Homeodomain-like"/>
    <property type="match status" value="1"/>
</dbReference>
<dbReference type="Pfam" id="PF04618">
    <property type="entry name" value="HD-ZIP_N"/>
    <property type="match status" value="1"/>
</dbReference>
<feature type="domain" description="HD-ZIP protein N-terminal" evidence="5">
    <location>
        <begin position="10"/>
        <end position="57"/>
    </location>
</feature>
<dbReference type="AlphaFoldDB" id="A0A0A0L5G0"/>
<reference evidence="6 7" key="3">
    <citation type="journal article" date="2010" name="BMC Genomics">
        <title>Transcriptome sequencing and comparative analysis of cucumber flowers with different sex types.</title>
        <authorList>
            <person name="Guo S."/>
            <person name="Zheng Y."/>
            <person name="Joung J.G."/>
            <person name="Liu S."/>
            <person name="Zhang Z."/>
            <person name="Crasta O.R."/>
            <person name="Sobral B.W."/>
            <person name="Xu Y."/>
            <person name="Huang S."/>
            <person name="Fei Z."/>
        </authorList>
    </citation>
    <scope>NUCLEOTIDE SEQUENCE [LARGE SCALE GENOMIC DNA]</scope>
    <source>
        <strain evidence="7">cv. 9930</strain>
    </source>
</reference>
<organism evidence="6 7">
    <name type="scientific">Cucumis sativus</name>
    <name type="common">Cucumber</name>
    <dbReference type="NCBI Taxonomy" id="3659"/>
    <lineage>
        <taxon>Eukaryota</taxon>
        <taxon>Viridiplantae</taxon>
        <taxon>Streptophyta</taxon>
        <taxon>Embryophyta</taxon>
        <taxon>Tracheophyta</taxon>
        <taxon>Spermatophyta</taxon>
        <taxon>Magnoliopsida</taxon>
        <taxon>eudicotyledons</taxon>
        <taxon>Gunneridae</taxon>
        <taxon>Pentapetalae</taxon>
        <taxon>rosids</taxon>
        <taxon>fabids</taxon>
        <taxon>Cucurbitales</taxon>
        <taxon>Cucurbitaceae</taxon>
        <taxon>Benincaseae</taxon>
        <taxon>Cucumis</taxon>
    </lineage>
</organism>
<dbReference type="Proteomes" id="UP000029981">
    <property type="component" value="Chromosome 3"/>
</dbReference>
<dbReference type="SUPFAM" id="SSF46689">
    <property type="entry name" value="Homeodomain-like"/>
    <property type="match status" value="1"/>
</dbReference>
<feature type="region of interest" description="Disordered" evidence="4">
    <location>
        <begin position="29"/>
        <end position="51"/>
    </location>
</feature>
<sequence length="245" mass="27937">MESGVELFADRTSETGRSLLRSIEVNRMAPSTADYEEEARMSKPSSTGSSVYGKWIEHEMNDEDVDGDGACSRRISDEKDGGTCRKRFRFTEDQSAVLKESSEEHDSLNPYGRFSGEKQRAIFVGKLMGCYSKFLQEQTLELAIQLGLRPRQVEVWFQRLSANVKINANHLSHEALNRNIERKDWQNRKRAKSKRQDIIGVARGSRTSNCYSKALNRNIERKDLVSEAAGVTNGPMKPQRRRDPF</sequence>
<keyword evidence="7" id="KW-1185">Reference proteome</keyword>
<evidence type="ECO:0000256" key="4">
    <source>
        <dbReference type="SAM" id="MobiDB-lite"/>
    </source>
</evidence>
<reference evidence="6 7" key="2">
    <citation type="journal article" date="2009" name="PLoS ONE">
        <title>An integrated genetic and cytogenetic map of the cucumber genome.</title>
        <authorList>
            <person name="Ren Y."/>
            <person name="Zhang Z."/>
            <person name="Liu J."/>
            <person name="Staub J.E."/>
            <person name="Han Y."/>
            <person name="Cheng Z."/>
            <person name="Li X."/>
            <person name="Lu J."/>
            <person name="Miao H."/>
            <person name="Kang H."/>
            <person name="Xie B."/>
            <person name="Gu X."/>
            <person name="Wang X."/>
            <person name="Du Y."/>
            <person name="Jin W."/>
            <person name="Huang S."/>
        </authorList>
    </citation>
    <scope>NUCLEOTIDE SEQUENCE [LARGE SCALE GENOMIC DNA]</scope>
    <source>
        <strain evidence="7">cv. 9930</strain>
    </source>
</reference>